<keyword evidence="2" id="KW-0802">TPR repeat</keyword>
<dbReference type="InterPro" id="IPR051685">
    <property type="entry name" value="Ycf3/AcsC/BcsC/TPR_MFPF"/>
</dbReference>
<dbReference type="SUPFAM" id="SSF48452">
    <property type="entry name" value="TPR-like"/>
    <property type="match status" value="2"/>
</dbReference>
<proteinExistence type="predicted"/>
<dbReference type="PANTHER" id="PTHR44943:SF8">
    <property type="entry name" value="TPR REPEAT-CONTAINING PROTEIN MJ0263"/>
    <property type="match status" value="1"/>
</dbReference>
<keyword evidence="4" id="KW-1185">Reference proteome</keyword>
<gene>
    <name evidence="3" type="ORF">WJX74_009091</name>
</gene>
<protein>
    <recommendedName>
        <fullName evidence="5">Tetratricopeptide repeat-containing protein</fullName>
    </recommendedName>
</protein>
<dbReference type="EMBL" id="JALJOS010000087">
    <property type="protein sequence ID" value="KAK9816213.1"/>
    <property type="molecule type" value="Genomic_DNA"/>
</dbReference>
<dbReference type="Pfam" id="PF13428">
    <property type="entry name" value="TPR_14"/>
    <property type="match status" value="1"/>
</dbReference>
<accession>A0AAW1Q1P7</accession>
<dbReference type="AlphaFoldDB" id="A0AAW1Q1P7"/>
<dbReference type="Gene3D" id="1.25.40.10">
    <property type="entry name" value="Tetratricopeptide repeat domain"/>
    <property type="match status" value="1"/>
</dbReference>
<evidence type="ECO:0000313" key="3">
    <source>
        <dbReference type="EMBL" id="KAK9816213.1"/>
    </source>
</evidence>
<comment type="caution">
    <text evidence="3">The sequence shown here is derived from an EMBL/GenBank/DDBJ whole genome shotgun (WGS) entry which is preliminary data.</text>
</comment>
<evidence type="ECO:0000256" key="2">
    <source>
        <dbReference type="ARBA" id="ARBA00022803"/>
    </source>
</evidence>
<evidence type="ECO:0008006" key="5">
    <source>
        <dbReference type="Google" id="ProtNLM"/>
    </source>
</evidence>
<name>A0AAW1Q1P7_9CHLO</name>
<reference evidence="3 4" key="1">
    <citation type="journal article" date="2024" name="Nat. Commun.">
        <title>Phylogenomics reveals the evolutionary origins of lichenization in chlorophyte algae.</title>
        <authorList>
            <person name="Puginier C."/>
            <person name="Libourel C."/>
            <person name="Otte J."/>
            <person name="Skaloud P."/>
            <person name="Haon M."/>
            <person name="Grisel S."/>
            <person name="Petersen M."/>
            <person name="Berrin J.G."/>
            <person name="Delaux P.M."/>
            <person name="Dal Grande F."/>
            <person name="Keller J."/>
        </authorList>
    </citation>
    <scope>NUCLEOTIDE SEQUENCE [LARGE SCALE GENOMIC DNA]</scope>
    <source>
        <strain evidence="3 4">SAG 2145</strain>
    </source>
</reference>
<dbReference type="InterPro" id="IPR011990">
    <property type="entry name" value="TPR-like_helical_dom_sf"/>
</dbReference>
<keyword evidence="1" id="KW-0677">Repeat</keyword>
<dbReference type="PANTHER" id="PTHR44943">
    <property type="entry name" value="CELLULOSE SYNTHASE OPERON PROTEIN C"/>
    <property type="match status" value="1"/>
</dbReference>
<evidence type="ECO:0000313" key="4">
    <source>
        <dbReference type="Proteomes" id="UP001438707"/>
    </source>
</evidence>
<dbReference type="InterPro" id="IPR019734">
    <property type="entry name" value="TPR_rpt"/>
</dbReference>
<dbReference type="Pfam" id="PF13432">
    <property type="entry name" value="TPR_16"/>
    <property type="match status" value="1"/>
</dbReference>
<dbReference type="SMART" id="SM00028">
    <property type="entry name" value="TPR"/>
    <property type="match status" value="3"/>
</dbReference>
<dbReference type="Proteomes" id="UP001438707">
    <property type="component" value="Unassembled WGS sequence"/>
</dbReference>
<evidence type="ECO:0000256" key="1">
    <source>
        <dbReference type="ARBA" id="ARBA00022737"/>
    </source>
</evidence>
<sequence>MLTLSPACAGLSSRGCRLRAFVVNGHLDRLSRSETSFTSFRPARTEPKKLDYAKHWSHTLKASQIQLVTEKAKLLAPDESIASLFDQGDIFVKPADIVLVPQPAACPESTKSATQSPGSVLATSACSPSATFLSSKDEEDIRRALPHPGRACQLLLDAEQLAKMPSCHSTTLPEQALSQLVSPYLLRAEEAEQQKLYKIAATIYEQALRLIPGHKQSLLKLLRLYRKVQRHPQALAVAKKAVAKYPADVILQELYADTLRDNGRQEEALQAYERAIQLTREAPAHRESEDHLQVSTASALYSMGGAYQDAAATVVMNILQRAPDHWEALYLYAGIAADRGMPEDAVKVLLRLLVHDPEHSGVRLRLAQCLQTEEGMAVLGSEVEGGQDAHAALAFLATAIKDHGAVAASIELHRRAWKLQPEAAAYALNYMHTLELEQSLNKALNLAAAFMRRVRPTFGGLVEVDALLTILKGLPPLAAVKPLAWLLLDPWDSKPLEPHPRSNHTPCQPPLASAESAAQPARRSAPFNLAESNPIKSTCLSVKPSPNSLAACQKVDYPAEELNALALLFTIPKLLYQGGALARCAQTVALLQPVWASCSRPLHTTMIRNEAAYFGCCAQLLQTHPPPSLLQPAETEPPKPIYLCGDSHCLPGAWRHVHLQGHRRVLVPALVTGCKIWHMRDAGVFFPKASFLNTVQAIPEGSAVIFIFGEIDCREGLPNAVDKLKYDTLEQAMTVLVDIYVDVVIRVAEQRHFHLMLHPVPPVLSETRDIVQQFNAMLEKKVNLAAEAKQLSSKLVWLEFVNDLLEGPDNDLLPHLHFDGTHLAPSYVAYLDKALQKL</sequence>
<organism evidence="3 4">
    <name type="scientific">Apatococcus lobatus</name>
    <dbReference type="NCBI Taxonomy" id="904363"/>
    <lineage>
        <taxon>Eukaryota</taxon>
        <taxon>Viridiplantae</taxon>
        <taxon>Chlorophyta</taxon>
        <taxon>core chlorophytes</taxon>
        <taxon>Trebouxiophyceae</taxon>
        <taxon>Chlorellales</taxon>
        <taxon>Chlorellaceae</taxon>
        <taxon>Apatococcus</taxon>
    </lineage>
</organism>